<dbReference type="InterPro" id="IPR006285">
    <property type="entry name" value="Atg7"/>
</dbReference>
<comment type="subunit">
    <text evidence="7">Homodimer.</text>
</comment>
<dbReference type="GO" id="GO:0006995">
    <property type="term" value="P:cellular response to nitrogen starvation"/>
    <property type="evidence" value="ECO:0007669"/>
    <property type="project" value="TreeGrafter"/>
</dbReference>
<dbReference type="Gene3D" id="3.40.50.720">
    <property type="entry name" value="NAD(P)-binding Rossmann-like Domain"/>
    <property type="match status" value="1"/>
</dbReference>
<comment type="similarity">
    <text evidence="1 7">Belongs to the ATG7 family.</text>
</comment>
<evidence type="ECO:0000256" key="6">
    <source>
        <dbReference type="PIRSR" id="PIRSR606285-1"/>
    </source>
</evidence>
<dbReference type="InterPro" id="IPR035985">
    <property type="entry name" value="Ubiquitin-activating_enz"/>
</dbReference>
<dbReference type="InterPro" id="IPR042522">
    <property type="entry name" value="Atg7_N_1"/>
</dbReference>
<evidence type="ECO:0000256" key="7">
    <source>
        <dbReference type="RuleBase" id="RU366022"/>
    </source>
</evidence>
<dbReference type="FunFam" id="3.40.140.70:FF:000001">
    <property type="entry name" value="Ubiquitin-like modifier-activating enzyme atg7"/>
    <property type="match status" value="1"/>
</dbReference>
<dbReference type="GO" id="GO:0000045">
    <property type="term" value="P:autophagosome assembly"/>
    <property type="evidence" value="ECO:0007669"/>
    <property type="project" value="TreeGrafter"/>
</dbReference>
<dbReference type="FunFam" id="3.40.50.720:FF:000243">
    <property type="entry name" value="Ubiquitin-like modifier-activating enzyme ATG7"/>
    <property type="match status" value="1"/>
</dbReference>
<reference evidence="10 11" key="1">
    <citation type="journal article" date="2024" name="Science">
        <title>Giant polyketide synthase enzymes in the biosynthesis of giant marine polyether toxins.</title>
        <authorList>
            <person name="Fallon T.R."/>
            <person name="Shende V.V."/>
            <person name="Wierzbicki I.H."/>
            <person name="Pendleton A.L."/>
            <person name="Watervoot N.F."/>
            <person name="Auber R.P."/>
            <person name="Gonzalez D.J."/>
            <person name="Wisecaver J.H."/>
            <person name="Moore B.S."/>
        </authorList>
    </citation>
    <scope>NUCLEOTIDE SEQUENCE [LARGE SCALE GENOMIC DNA]</scope>
    <source>
        <strain evidence="10 11">12B1</strain>
    </source>
</reference>
<dbReference type="NCBIfam" id="TIGR01381">
    <property type="entry name" value="E1_like_apg7"/>
    <property type="match status" value="1"/>
</dbReference>
<dbReference type="PANTHER" id="PTHR10953">
    <property type="entry name" value="UBIQUITIN-ACTIVATING ENZYME E1"/>
    <property type="match status" value="1"/>
</dbReference>
<evidence type="ECO:0000256" key="1">
    <source>
        <dbReference type="ARBA" id="ARBA00010931"/>
    </source>
</evidence>
<dbReference type="GO" id="GO:0000407">
    <property type="term" value="C:phagophore assembly site"/>
    <property type="evidence" value="ECO:0007669"/>
    <property type="project" value="UniProtKB-SubCell"/>
</dbReference>
<dbReference type="InterPro" id="IPR042523">
    <property type="entry name" value="Atg7_N_2"/>
</dbReference>
<dbReference type="Gene3D" id="3.40.140.70">
    <property type="entry name" value="Ubiquitin-like modifier-activating enzyme ATG7 N-terminal domain"/>
    <property type="match status" value="1"/>
</dbReference>
<keyword evidence="7" id="KW-0833">Ubl conjugation pathway</keyword>
<evidence type="ECO:0000256" key="3">
    <source>
        <dbReference type="ARBA" id="ARBA00022448"/>
    </source>
</evidence>
<accession>A0AB34JVI4</accession>
<evidence type="ECO:0000256" key="5">
    <source>
        <dbReference type="ARBA" id="ARBA00023006"/>
    </source>
</evidence>
<comment type="subcellular location">
    <subcellularLocation>
        <location evidence="7">Cytoplasm</location>
    </subcellularLocation>
    <subcellularLocation>
        <location evidence="7">Preautophagosomal structure</location>
    </subcellularLocation>
</comment>
<feature type="domain" description="THIF-type NAD/FAD binding fold" evidence="8">
    <location>
        <begin position="353"/>
        <end position="588"/>
    </location>
</feature>
<dbReference type="GO" id="GO:0032446">
    <property type="term" value="P:protein modification by small protein conjugation"/>
    <property type="evidence" value="ECO:0007669"/>
    <property type="project" value="TreeGrafter"/>
</dbReference>
<dbReference type="InterPro" id="IPR032197">
    <property type="entry name" value="Atg7_N"/>
</dbReference>
<keyword evidence="3 7" id="KW-0813">Transport</keyword>
<dbReference type="GO" id="GO:0019778">
    <property type="term" value="F:Atg12 activating enzyme activity"/>
    <property type="evidence" value="ECO:0007669"/>
    <property type="project" value="TreeGrafter"/>
</dbReference>
<proteinExistence type="inferred from homology"/>
<dbReference type="GO" id="GO:0015031">
    <property type="term" value="P:protein transport"/>
    <property type="evidence" value="ECO:0007669"/>
    <property type="project" value="UniProtKB-UniRule"/>
</dbReference>
<comment type="caution">
    <text evidence="10">The sequence shown here is derived from an EMBL/GenBank/DDBJ whole genome shotgun (WGS) entry which is preliminary data.</text>
</comment>
<keyword evidence="11" id="KW-1185">Reference proteome</keyword>
<dbReference type="EMBL" id="JBGBPQ010000004">
    <property type="protein sequence ID" value="KAL1525680.1"/>
    <property type="molecule type" value="Genomic_DNA"/>
</dbReference>
<dbReference type="GO" id="GO:0019779">
    <property type="term" value="F:Atg8 activating enzyme activity"/>
    <property type="evidence" value="ECO:0007669"/>
    <property type="project" value="TreeGrafter"/>
</dbReference>
<evidence type="ECO:0000259" key="9">
    <source>
        <dbReference type="Pfam" id="PF16420"/>
    </source>
</evidence>
<dbReference type="InterPro" id="IPR045886">
    <property type="entry name" value="ThiF/MoeB/HesA"/>
</dbReference>
<gene>
    <name evidence="10" type="ORF">AB1Y20_020530</name>
</gene>
<evidence type="ECO:0000313" key="10">
    <source>
        <dbReference type="EMBL" id="KAL1525680.1"/>
    </source>
</evidence>
<feature type="active site" description="Glycyl thioester intermediate" evidence="6">
    <location>
        <position position="561"/>
    </location>
</feature>
<keyword evidence="4 7" id="KW-0653">Protein transport</keyword>
<dbReference type="Pfam" id="PF00899">
    <property type="entry name" value="ThiF"/>
    <property type="match status" value="1"/>
</dbReference>
<protein>
    <recommendedName>
        <fullName evidence="2 7">Ubiquitin-like modifier-activating enzyme ATG7</fullName>
    </recommendedName>
    <alternativeName>
        <fullName evidence="7">Autophagy-related protein 7</fullName>
    </alternativeName>
</protein>
<name>A0AB34JVI4_PRYPA</name>
<evidence type="ECO:0000313" key="11">
    <source>
        <dbReference type="Proteomes" id="UP001515480"/>
    </source>
</evidence>
<dbReference type="AlphaFoldDB" id="A0AB34JVI4"/>
<evidence type="ECO:0000256" key="2">
    <source>
        <dbReference type="ARBA" id="ARBA00017647"/>
    </source>
</evidence>
<comment type="function">
    <text evidence="7">E1-like activating enzyme involved in the 2 ubiquitin-like systems required for autophagy.</text>
</comment>
<dbReference type="Proteomes" id="UP001515480">
    <property type="component" value="Unassembled WGS sequence"/>
</dbReference>
<dbReference type="InterPro" id="IPR000594">
    <property type="entry name" value="ThiF_NAD_FAD-bd"/>
</dbReference>
<sequence>MASLKFQPFTAALDVGFLTELGRRKLHEFGLSDAPVEIRGSYARAERHEIPSPFCVGADAFLSGEAGVPPTMCVAPGTLLNVNTLEDFKELDKTRLLDGIAQRIWEDMKSGEALERGELMLRFVLLTFADLKSHKYIYWFAFPALVVPAAQRASPPVALASLLSDTQRLALREGFASLSATRGRAPAFFAVRVDASGTLEVGPLSAFADWAAASHTPAEAWLAFCDPCPLLSNPGWPLRNLLALLTAQQLVPREWPSVRILAYREPHPGAAAPALHADGLGLPPPPRAAAGDSRSVVIEVHGPFDASPRDAPPPKAVGWSLNSSNKAGPRQMDLSAQMDPEALAEASVDLNLRLMRWRLMPQLDNEAVAATSCLLVGAGTLGCAVARCLLGWGVRTITFVDSGVVAYSNPVRQSLFTFEDCIGGDTPKAEAAAAALRRIFPCVHAGARRIGIPMPGHPVSAAEASQVGEDARELERMVEAHDVIFLLTDTRESRWLPTLLAAAHRKLALTVALGFDSLVVMRHGMPAEPAAPPASRLGCYFCNDVVGPANSMLRRTLDQQCTVSRPGLAMVASALAVELMVTLLHHPRRGAADADLVGDDEAASGEEAKSPLGGVPHQIRGSLPLFRTTCMRGSAFDRCTACSATVVDAFREKGVEFLRSAFNSSSYLEDLTGLTEMHRETEAKLEEMAGLASECDGEDDF</sequence>
<feature type="domain" description="Ubiquitin-like modifier-activating enzyme Atg7 N-terminal" evidence="9">
    <location>
        <begin position="4"/>
        <end position="338"/>
    </location>
</feature>
<keyword evidence="7" id="KW-0963">Cytoplasm</keyword>
<dbReference type="PANTHER" id="PTHR10953:SF3">
    <property type="entry name" value="UBIQUITIN-LIKE MODIFIER-ACTIVATING ENZYME ATG7"/>
    <property type="match status" value="1"/>
</dbReference>
<keyword evidence="5 7" id="KW-0072">Autophagy</keyword>
<dbReference type="GO" id="GO:0034727">
    <property type="term" value="P:piecemeal microautophagy of the nucleus"/>
    <property type="evidence" value="ECO:0007669"/>
    <property type="project" value="TreeGrafter"/>
</dbReference>
<dbReference type="Gene3D" id="3.40.140.100">
    <property type="entry name" value="Ubiquitin-like modifier-activating enzyme ATG7 C-terminal domain"/>
    <property type="match status" value="1"/>
</dbReference>
<dbReference type="Pfam" id="PF16420">
    <property type="entry name" value="ATG7_N"/>
    <property type="match status" value="1"/>
</dbReference>
<evidence type="ECO:0000259" key="8">
    <source>
        <dbReference type="Pfam" id="PF00899"/>
    </source>
</evidence>
<organism evidence="10 11">
    <name type="scientific">Prymnesium parvum</name>
    <name type="common">Toxic golden alga</name>
    <dbReference type="NCBI Taxonomy" id="97485"/>
    <lineage>
        <taxon>Eukaryota</taxon>
        <taxon>Haptista</taxon>
        <taxon>Haptophyta</taxon>
        <taxon>Prymnesiophyceae</taxon>
        <taxon>Prymnesiales</taxon>
        <taxon>Prymnesiaceae</taxon>
        <taxon>Prymnesium</taxon>
    </lineage>
</organism>
<dbReference type="GO" id="GO:0000422">
    <property type="term" value="P:autophagy of mitochondrion"/>
    <property type="evidence" value="ECO:0007669"/>
    <property type="project" value="TreeGrafter"/>
</dbReference>
<evidence type="ECO:0000256" key="4">
    <source>
        <dbReference type="ARBA" id="ARBA00022927"/>
    </source>
</evidence>
<dbReference type="SUPFAM" id="SSF69572">
    <property type="entry name" value="Activating enzymes of the ubiquitin-like proteins"/>
    <property type="match status" value="1"/>
</dbReference>